<keyword evidence="3" id="KW-1185">Reference proteome</keyword>
<dbReference type="EMBL" id="JANBPT010001126">
    <property type="protein sequence ID" value="KAJ1909917.1"/>
    <property type="molecule type" value="Genomic_DNA"/>
</dbReference>
<name>A0A9W7ZKH7_9FUNG</name>
<feature type="compositionally biased region" description="Basic and acidic residues" evidence="1">
    <location>
        <begin position="11"/>
        <end position="21"/>
    </location>
</feature>
<proteinExistence type="predicted"/>
<dbReference type="AlphaFoldDB" id="A0A9W7ZKH7"/>
<evidence type="ECO:0000256" key="1">
    <source>
        <dbReference type="SAM" id="MobiDB-lite"/>
    </source>
</evidence>
<gene>
    <name evidence="2" type="ORF">IWQ60_010919</name>
</gene>
<evidence type="ECO:0000313" key="2">
    <source>
        <dbReference type="EMBL" id="KAJ1909917.1"/>
    </source>
</evidence>
<evidence type="ECO:0000313" key="3">
    <source>
        <dbReference type="Proteomes" id="UP001150569"/>
    </source>
</evidence>
<feature type="compositionally biased region" description="Basic and acidic residues" evidence="1">
    <location>
        <begin position="28"/>
        <end position="46"/>
    </location>
</feature>
<reference evidence="2" key="1">
    <citation type="submission" date="2022-07" db="EMBL/GenBank/DDBJ databases">
        <title>Phylogenomic reconstructions and comparative analyses of Kickxellomycotina fungi.</title>
        <authorList>
            <person name="Reynolds N.K."/>
            <person name="Stajich J.E."/>
            <person name="Barry K."/>
            <person name="Grigoriev I.V."/>
            <person name="Crous P."/>
            <person name="Smith M.E."/>
        </authorList>
    </citation>
    <scope>NUCLEOTIDE SEQUENCE</scope>
    <source>
        <strain evidence="2">RSA 861</strain>
    </source>
</reference>
<protein>
    <submittedName>
        <fullName evidence="2">Uncharacterized protein</fullName>
    </submittedName>
</protein>
<feature type="compositionally biased region" description="Basic residues" evidence="1">
    <location>
        <begin position="1"/>
        <end position="10"/>
    </location>
</feature>
<comment type="caution">
    <text evidence="2">The sequence shown here is derived from an EMBL/GenBank/DDBJ whole genome shotgun (WGS) entry which is preliminary data.</text>
</comment>
<sequence length="57" mass="6816">MGRRSARRRNARDEDAKRGSDEEPIDPTEPRFLDEEEQEKKIKDLKEEDEIINAQFK</sequence>
<organism evidence="2 3">
    <name type="scientific">Tieghemiomyces parasiticus</name>
    <dbReference type="NCBI Taxonomy" id="78921"/>
    <lineage>
        <taxon>Eukaryota</taxon>
        <taxon>Fungi</taxon>
        <taxon>Fungi incertae sedis</taxon>
        <taxon>Zoopagomycota</taxon>
        <taxon>Kickxellomycotina</taxon>
        <taxon>Dimargaritomycetes</taxon>
        <taxon>Dimargaritales</taxon>
        <taxon>Dimargaritaceae</taxon>
        <taxon>Tieghemiomyces</taxon>
    </lineage>
</organism>
<feature type="region of interest" description="Disordered" evidence="1">
    <location>
        <begin position="1"/>
        <end position="57"/>
    </location>
</feature>
<accession>A0A9W7ZKH7</accession>
<dbReference type="Proteomes" id="UP001150569">
    <property type="component" value="Unassembled WGS sequence"/>
</dbReference>
<feature type="non-terminal residue" evidence="2">
    <location>
        <position position="1"/>
    </location>
</feature>